<proteinExistence type="predicted"/>
<dbReference type="GO" id="GO:0003677">
    <property type="term" value="F:DNA binding"/>
    <property type="evidence" value="ECO:0007669"/>
    <property type="project" value="InterPro"/>
</dbReference>
<dbReference type="EMBL" id="CP012342">
    <property type="protein sequence ID" value="AKV58882.1"/>
    <property type="molecule type" value="Genomic_DNA"/>
</dbReference>
<feature type="domain" description="Helix-turn-helix" evidence="1">
    <location>
        <begin position="6"/>
        <end position="54"/>
    </location>
</feature>
<dbReference type="Pfam" id="PF12728">
    <property type="entry name" value="HTH_17"/>
    <property type="match status" value="1"/>
</dbReference>
<organism evidence="2 3">
    <name type="scientific">Corynebacterium riegelii</name>
    <dbReference type="NCBI Taxonomy" id="156976"/>
    <lineage>
        <taxon>Bacteria</taxon>
        <taxon>Bacillati</taxon>
        <taxon>Actinomycetota</taxon>
        <taxon>Actinomycetes</taxon>
        <taxon>Mycobacteriales</taxon>
        <taxon>Corynebacteriaceae</taxon>
        <taxon>Corynebacterium</taxon>
    </lineage>
</organism>
<evidence type="ECO:0000313" key="2">
    <source>
        <dbReference type="EMBL" id="AKV58882.1"/>
    </source>
</evidence>
<dbReference type="RefSeq" id="WP_052205137.1">
    <property type="nucleotide sequence ID" value="NZ_CP012342.1"/>
</dbReference>
<name>A0A0K1RBS2_9CORY</name>
<dbReference type="SUPFAM" id="SSF46955">
    <property type="entry name" value="Putative DNA-binding domain"/>
    <property type="match status" value="1"/>
</dbReference>
<reference evidence="2 3" key="1">
    <citation type="submission" date="2015-08" db="EMBL/GenBank/DDBJ databases">
        <authorList>
            <person name="Babu N.S."/>
            <person name="Beckwith C.J."/>
            <person name="Beseler K.G."/>
            <person name="Brison A."/>
            <person name="Carone J.V."/>
            <person name="Caskin T.P."/>
            <person name="Diamond M."/>
            <person name="Durham M.E."/>
            <person name="Foxe J.M."/>
            <person name="Go M."/>
            <person name="Henderson B.A."/>
            <person name="Jones I.B."/>
            <person name="McGettigan J.A."/>
            <person name="Micheletti S.J."/>
            <person name="Nasrallah M.E."/>
            <person name="Ortiz D."/>
            <person name="Piller C.R."/>
            <person name="Privatt S.R."/>
            <person name="Schneider S.L."/>
            <person name="Sharp S."/>
            <person name="Smith T.C."/>
            <person name="Stanton J.D."/>
            <person name="Ullery H.E."/>
            <person name="Wilson R.J."/>
            <person name="Serrano M.G."/>
            <person name="Buck G."/>
            <person name="Lee V."/>
            <person name="Wang Y."/>
            <person name="Carvalho R."/>
            <person name="Voegtly L."/>
            <person name="Shi R."/>
            <person name="Duckworth R."/>
            <person name="Johnson A."/>
            <person name="Loviza R."/>
            <person name="Walstead R."/>
            <person name="Shah Z."/>
            <person name="Kiflezghi M."/>
            <person name="Wade K."/>
            <person name="Ball S.L."/>
            <person name="Bradley K.W."/>
            <person name="Asai D.J."/>
            <person name="Bowman C.A."/>
            <person name="Russell D.A."/>
            <person name="Pope W.H."/>
            <person name="Jacobs-Sera D."/>
            <person name="Hendrix R.W."/>
            <person name="Hatfull G.F."/>
        </authorList>
    </citation>
    <scope>NUCLEOTIDE SEQUENCE [LARGE SCALE GENOMIC DNA]</scope>
    <source>
        <strain evidence="2 3">PUDD_83A45</strain>
    </source>
</reference>
<gene>
    <name evidence="2" type="ORF">AK829_06545</name>
</gene>
<dbReference type="NCBIfam" id="TIGR01764">
    <property type="entry name" value="excise"/>
    <property type="match status" value="1"/>
</dbReference>
<dbReference type="InterPro" id="IPR009061">
    <property type="entry name" value="DNA-bd_dom_put_sf"/>
</dbReference>
<sequence>MSIKLLKYEEVMDQLGVSKNTVRALYHEGHLERFKDGRKVRFTERSVTAYIESKLFQIEG</sequence>
<evidence type="ECO:0000313" key="3">
    <source>
        <dbReference type="Proteomes" id="UP000060016"/>
    </source>
</evidence>
<dbReference type="KEGG" id="crie:AK829_06545"/>
<evidence type="ECO:0000259" key="1">
    <source>
        <dbReference type="Pfam" id="PF12728"/>
    </source>
</evidence>
<dbReference type="STRING" id="156976.AK829_06545"/>
<accession>A0A0K1RBS2</accession>
<dbReference type="InterPro" id="IPR041657">
    <property type="entry name" value="HTH_17"/>
</dbReference>
<dbReference type="InterPro" id="IPR010093">
    <property type="entry name" value="SinI_DNA-bd"/>
</dbReference>
<protein>
    <recommendedName>
        <fullName evidence="1">Helix-turn-helix domain-containing protein</fullName>
    </recommendedName>
</protein>
<keyword evidence="3" id="KW-1185">Reference proteome</keyword>
<dbReference type="Proteomes" id="UP000060016">
    <property type="component" value="Chromosome"/>
</dbReference>
<dbReference type="PATRIC" id="fig|156976.3.peg.1302"/>
<dbReference type="AlphaFoldDB" id="A0A0K1RBS2"/>